<dbReference type="InterPro" id="IPR004911">
    <property type="entry name" value="Interferon-induced_GILT"/>
</dbReference>
<name>A0AA36H660_CYLNA</name>
<gene>
    <name evidence="3" type="ORF">CYNAS_LOCUS16665</name>
</gene>
<sequence length="332" mass="37561">MRHLIYHQVKKLSIQLPININASRYSNALLQNAINERESIYECSPVRSLEPQPFATNTHPCACIEVYSCKKSAPHPHSTTYNPPPLELNQLYSLADVLQQIFSAMLLQAIAVLLFVGETFEVSNAISDDPSKGGSTGNVVEVEVFGTSRCYPTTKFLQEQLIPTYNVLGHRLRVRYHPYGTPRYINCTETGVRECTCRPWRISCSKNAMQSCILDAVQDTKEQLELVTCTQGSTELNQSVAECAHSVRLSRPLDIERVLDCAHGSTGRRLLAQHGTVQERMVPIIQRVPTIFFNGVLEPIADEEFLRVLCVRYLKPRPPECDEFKDEFFDEI</sequence>
<evidence type="ECO:0000256" key="1">
    <source>
        <dbReference type="ARBA" id="ARBA00005679"/>
    </source>
</evidence>
<comment type="caution">
    <text evidence="3">The sequence shown here is derived from an EMBL/GenBank/DDBJ whole genome shotgun (WGS) entry which is preliminary data.</text>
</comment>
<dbReference type="GO" id="GO:0016671">
    <property type="term" value="F:oxidoreductase activity, acting on a sulfur group of donors, disulfide as acceptor"/>
    <property type="evidence" value="ECO:0007669"/>
    <property type="project" value="InterPro"/>
</dbReference>
<evidence type="ECO:0000313" key="3">
    <source>
        <dbReference type="EMBL" id="CAJ0604682.1"/>
    </source>
</evidence>
<proteinExistence type="inferred from homology"/>
<dbReference type="Proteomes" id="UP001176961">
    <property type="component" value="Unassembled WGS sequence"/>
</dbReference>
<comment type="similarity">
    <text evidence="1">Belongs to the GILT family.</text>
</comment>
<dbReference type="EMBL" id="CATQJL010000316">
    <property type="protein sequence ID" value="CAJ0604682.1"/>
    <property type="molecule type" value="Genomic_DNA"/>
</dbReference>
<keyword evidence="4" id="KW-1185">Reference proteome</keyword>
<dbReference type="PANTHER" id="PTHR13234">
    <property type="entry name" value="GAMMA-INTERFERON INDUCIBLE LYSOSOMAL THIOL REDUCTASE GILT"/>
    <property type="match status" value="1"/>
</dbReference>
<protein>
    <submittedName>
        <fullName evidence="3">Uncharacterized protein</fullName>
    </submittedName>
</protein>
<evidence type="ECO:0000256" key="2">
    <source>
        <dbReference type="ARBA" id="ARBA00023180"/>
    </source>
</evidence>
<dbReference type="AlphaFoldDB" id="A0AA36H660"/>
<organism evidence="3 4">
    <name type="scientific">Cylicocyclus nassatus</name>
    <name type="common">Nematode worm</name>
    <dbReference type="NCBI Taxonomy" id="53992"/>
    <lineage>
        <taxon>Eukaryota</taxon>
        <taxon>Metazoa</taxon>
        <taxon>Ecdysozoa</taxon>
        <taxon>Nematoda</taxon>
        <taxon>Chromadorea</taxon>
        <taxon>Rhabditida</taxon>
        <taxon>Rhabditina</taxon>
        <taxon>Rhabditomorpha</taxon>
        <taxon>Strongyloidea</taxon>
        <taxon>Strongylidae</taxon>
        <taxon>Cylicocyclus</taxon>
    </lineage>
</organism>
<accession>A0AA36H660</accession>
<reference evidence="3" key="1">
    <citation type="submission" date="2023-07" db="EMBL/GenBank/DDBJ databases">
        <authorList>
            <consortium name="CYATHOMIX"/>
        </authorList>
    </citation>
    <scope>NUCLEOTIDE SEQUENCE</scope>
    <source>
        <strain evidence="3">N/A</strain>
    </source>
</reference>
<keyword evidence="2" id="KW-0325">Glycoprotein</keyword>
<dbReference type="PANTHER" id="PTHR13234:SF70">
    <property type="entry name" value="GILT-LIKE PROTEIN C02D5.2"/>
    <property type="match status" value="1"/>
</dbReference>
<evidence type="ECO:0000313" key="4">
    <source>
        <dbReference type="Proteomes" id="UP001176961"/>
    </source>
</evidence>
<dbReference type="Pfam" id="PF03227">
    <property type="entry name" value="GILT"/>
    <property type="match status" value="1"/>
</dbReference>